<evidence type="ECO:0000256" key="8">
    <source>
        <dbReference type="HAMAP-Rule" id="MF_00011"/>
    </source>
</evidence>
<dbReference type="InterPro" id="IPR042110">
    <property type="entry name" value="Adenylosuccinate_synth_dom2"/>
</dbReference>
<comment type="similarity">
    <text evidence="8 10">Belongs to the adenylosuccinate synthetase family.</text>
</comment>
<keyword evidence="3 8" id="KW-0479">Metal-binding</keyword>
<dbReference type="GO" id="GO:0004019">
    <property type="term" value="F:adenylosuccinate synthase activity"/>
    <property type="evidence" value="ECO:0007669"/>
    <property type="project" value="UniProtKB-UniRule"/>
</dbReference>
<dbReference type="FunFam" id="3.90.170.10:FF:000001">
    <property type="entry name" value="Adenylosuccinate synthetase"/>
    <property type="match status" value="1"/>
</dbReference>
<comment type="function">
    <text evidence="8">Plays an important role in the de novo pathway of purine nucleotide biosynthesis. Catalyzes the first committed step in the biosynthesis of AMP from IMP.</text>
</comment>
<dbReference type="SUPFAM" id="SSF52540">
    <property type="entry name" value="P-loop containing nucleoside triphosphate hydrolases"/>
    <property type="match status" value="1"/>
</dbReference>
<dbReference type="PROSITE" id="PS01266">
    <property type="entry name" value="ADENYLOSUCCIN_SYN_1"/>
    <property type="match status" value="1"/>
</dbReference>
<feature type="binding site" evidence="8">
    <location>
        <begin position="396"/>
        <end position="398"/>
    </location>
    <ligand>
        <name>GTP</name>
        <dbReference type="ChEBI" id="CHEBI:37565"/>
    </ligand>
</feature>
<dbReference type="InterPro" id="IPR033128">
    <property type="entry name" value="Adenylosuccin_syn_Lys_AS"/>
</dbReference>
<feature type="active site" description="Proton acceptor" evidence="8">
    <location>
        <position position="18"/>
    </location>
</feature>
<keyword evidence="12" id="KW-1185">Reference proteome</keyword>
<feature type="active site" description="Proton donor" evidence="8">
    <location>
        <position position="46"/>
    </location>
</feature>
<name>A0A1A9QCC0_9MOLU</name>
<dbReference type="Pfam" id="PF00709">
    <property type="entry name" value="Adenylsucc_synt"/>
    <property type="match status" value="1"/>
</dbReference>
<feature type="binding site" evidence="8">
    <location>
        <position position="143"/>
    </location>
    <ligand>
        <name>IMP</name>
        <dbReference type="ChEBI" id="CHEBI:58053"/>
        <note>ligand shared between dimeric partners</note>
    </ligand>
</feature>
<dbReference type="InterPro" id="IPR001114">
    <property type="entry name" value="Adenylosuccinate_synthetase"/>
</dbReference>
<feature type="binding site" evidence="8">
    <location>
        <position position="304"/>
    </location>
    <ligand>
        <name>GTP</name>
        <dbReference type="ChEBI" id="CHEBI:37565"/>
    </ligand>
</feature>
<evidence type="ECO:0000256" key="5">
    <source>
        <dbReference type="ARBA" id="ARBA00022755"/>
    </source>
</evidence>
<dbReference type="InterPro" id="IPR018220">
    <property type="entry name" value="Adenylosuccin_syn_GTP-bd"/>
</dbReference>
<feature type="binding site" evidence="8">
    <location>
        <position position="45"/>
    </location>
    <ligand>
        <name>Mg(2+)</name>
        <dbReference type="ChEBI" id="CHEBI:18420"/>
    </ligand>
</feature>
<dbReference type="GO" id="GO:0000287">
    <property type="term" value="F:magnesium ion binding"/>
    <property type="evidence" value="ECO:0007669"/>
    <property type="project" value="UniProtKB-UniRule"/>
</dbReference>
<comment type="catalytic activity">
    <reaction evidence="8 10">
        <text>IMP + L-aspartate + GTP = N(6)-(1,2-dicarboxyethyl)-AMP + GDP + phosphate + 2 H(+)</text>
        <dbReference type="Rhea" id="RHEA:15753"/>
        <dbReference type="ChEBI" id="CHEBI:15378"/>
        <dbReference type="ChEBI" id="CHEBI:29991"/>
        <dbReference type="ChEBI" id="CHEBI:37565"/>
        <dbReference type="ChEBI" id="CHEBI:43474"/>
        <dbReference type="ChEBI" id="CHEBI:57567"/>
        <dbReference type="ChEBI" id="CHEBI:58053"/>
        <dbReference type="ChEBI" id="CHEBI:58189"/>
        <dbReference type="EC" id="6.3.4.4"/>
    </reaction>
</comment>
<dbReference type="SMART" id="SM00788">
    <property type="entry name" value="Adenylsucc_synt"/>
    <property type="match status" value="1"/>
</dbReference>
<evidence type="ECO:0000256" key="10">
    <source>
        <dbReference type="RuleBase" id="RU000520"/>
    </source>
</evidence>
<dbReference type="STRING" id="432608.A6V39_02125"/>
<dbReference type="Gene3D" id="3.90.170.10">
    <property type="entry name" value="Adenylosuccinate Synthetase, subunit A, domain 3"/>
    <property type="match status" value="1"/>
</dbReference>
<evidence type="ECO:0000256" key="2">
    <source>
        <dbReference type="ARBA" id="ARBA00022598"/>
    </source>
</evidence>
<dbReference type="Proteomes" id="UP000077623">
    <property type="component" value="Unassembled WGS sequence"/>
</dbReference>
<dbReference type="InterPro" id="IPR027417">
    <property type="entry name" value="P-loop_NTPase"/>
</dbReference>
<dbReference type="UniPathway" id="UPA00075">
    <property type="reaction ID" value="UER00335"/>
</dbReference>
<sequence>MSLMRGEVAVVVGTFFGDEGKAKIVDFITHNYDYVVRYQGGDNAGHSVYINGKKYTFQIVPCGILRTKAVISHGVVINPEQLFSEIDELGDLVNDNLYISKNIHIICSWNIAFDRLLEKIKGASAVGTTLKGIGPTYSNKALRLGLRAKDLLDLDSLREKIKLNLDIYNVLFEHYGEPTFDLEFETNKYYEYGQRLKSYLIDSYSFFHSEFKNGKKFLLEGSQGIMLDLDLGTYPFVTSSNIIASASSGTSMPFSYFKRLIGVVKAYSSRVGNGSFITELTDERLTNYIRQTANEFGSVTGRPRRIGWLDLVALKYSVNISGITELALTLVDVLNGLDEVKVCINYDKDSNPEYKAFKGWKDDYSKIKSYLDFSKELRDYLEFIEFFIGVKITIISYGKERDETFIRIDGN</sequence>
<comment type="subcellular location">
    <subcellularLocation>
        <location evidence="8">Cytoplasm</location>
    </subcellularLocation>
</comment>
<comment type="cofactor">
    <cofactor evidence="8">
        <name>Mg(2+)</name>
        <dbReference type="ChEBI" id="CHEBI:18420"/>
    </cofactor>
    <text evidence="8">Binds 1 Mg(2+) ion per subunit.</text>
</comment>
<dbReference type="PANTHER" id="PTHR11846">
    <property type="entry name" value="ADENYLOSUCCINATE SYNTHETASE"/>
    <property type="match status" value="1"/>
</dbReference>
<feature type="binding site" description="in other chain" evidence="8">
    <location>
        <position position="129"/>
    </location>
    <ligand>
        <name>IMP</name>
        <dbReference type="ChEBI" id="CHEBI:58053"/>
        <note>ligand shared between dimeric partners</note>
    </ligand>
</feature>
<dbReference type="NCBIfam" id="NF002223">
    <property type="entry name" value="PRK01117.1"/>
    <property type="match status" value="1"/>
</dbReference>
<reference evidence="12" key="1">
    <citation type="submission" date="2016-04" db="EMBL/GenBank/DDBJ databases">
        <authorList>
            <person name="Quiroz-Castaneda R.E."/>
            <person name="Martinez-Ocampo F."/>
        </authorList>
    </citation>
    <scope>NUCLEOTIDE SEQUENCE [LARGE SCALE GENOMIC DNA]</scope>
    <source>
        <strain evidence="12">INIFAP01</strain>
    </source>
</reference>
<evidence type="ECO:0000256" key="3">
    <source>
        <dbReference type="ARBA" id="ARBA00022723"/>
    </source>
</evidence>
<dbReference type="AlphaFoldDB" id="A0A1A9QCC0"/>
<dbReference type="GO" id="GO:0044208">
    <property type="term" value="P:'de novo' AMP biosynthetic process"/>
    <property type="evidence" value="ECO:0007669"/>
    <property type="project" value="UniProtKB-UniRule"/>
</dbReference>
<dbReference type="HAMAP" id="MF_00011">
    <property type="entry name" value="Adenylosucc_synth"/>
    <property type="match status" value="1"/>
</dbReference>
<feature type="binding site" description="in other chain" evidence="8">
    <location>
        <begin position="43"/>
        <end position="46"/>
    </location>
    <ligand>
        <name>IMP</name>
        <dbReference type="ChEBI" id="CHEBI:58053"/>
        <note>ligand shared between dimeric partners</note>
    </ligand>
</feature>
<dbReference type="InterPro" id="IPR042109">
    <property type="entry name" value="Adenylosuccinate_synth_dom1"/>
</dbReference>
<evidence type="ECO:0000256" key="1">
    <source>
        <dbReference type="ARBA" id="ARBA00011738"/>
    </source>
</evidence>
<dbReference type="EC" id="6.3.4.4" evidence="8 10"/>
<dbReference type="InterPro" id="IPR042111">
    <property type="entry name" value="Adenylosuccinate_synth_dom3"/>
</dbReference>
<dbReference type="NCBIfam" id="TIGR00184">
    <property type="entry name" value="purA"/>
    <property type="match status" value="1"/>
</dbReference>
<dbReference type="PANTHER" id="PTHR11846:SF0">
    <property type="entry name" value="ADENYLOSUCCINATE SYNTHETASE"/>
    <property type="match status" value="1"/>
</dbReference>
<keyword evidence="7 8" id="KW-0342">GTP-binding</keyword>
<feature type="binding site" description="in other chain" evidence="8">
    <location>
        <begin position="18"/>
        <end position="21"/>
    </location>
    <ligand>
        <name>IMP</name>
        <dbReference type="ChEBI" id="CHEBI:58053"/>
        <note>ligand shared between dimeric partners</note>
    </ligand>
</feature>
<comment type="pathway">
    <text evidence="8 10">Purine metabolism; AMP biosynthesis via de novo pathway; AMP from IMP: step 1/2.</text>
</comment>
<feature type="binding site" description="in other chain" evidence="8">
    <location>
        <position position="223"/>
    </location>
    <ligand>
        <name>IMP</name>
        <dbReference type="ChEBI" id="CHEBI:58053"/>
        <note>ligand shared between dimeric partners</note>
    </ligand>
</feature>
<dbReference type="Gene3D" id="3.40.440.10">
    <property type="entry name" value="Adenylosuccinate Synthetase, subunit A, domain 1"/>
    <property type="match status" value="1"/>
</dbReference>
<comment type="caution">
    <text evidence="11">The sequence shown here is derived from an EMBL/GenBank/DDBJ whole genome shotgun (WGS) entry which is preliminary data.</text>
</comment>
<proteinExistence type="inferred from homology"/>
<dbReference type="GO" id="GO:0005737">
    <property type="term" value="C:cytoplasm"/>
    <property type="evidence" value="ECO:0007669"/>
    <property type="project" value="UniProtKB-SubCell"/>
</dbReference>
<gene>
    <name evidence="8" type="primary">purA</name>
    <name evidence="11" type="ORF">A6V39_02125</name>
</gene>
<feature type="binding site" evidence="8">
    <location>
        <begin position="17"/>
        <end position="23"/>
    </location>
    <ligand>
        <name>GTP</name>
        <dbReference type="ChEBI" id="CHEBI:37565"/>
    </ligand>
</feature>
<keyword evidence="2 8" id="KW-0436">Ligase</keyword>
<dbReference type="Gene3D" id="1.10.300.10">
    <property type="entry name" value="Adenylosuccinate Synthetase, subunit A, domain 2"/>
    <property type="match status" value="1"/>
</dbReference>
<feature type="binding site" evidence="8">
    <location>
        <begin position="330"/>
        <end position="332"/>
    </location>
    <ligand>
        <name>GTP</name>
        <dbReference type="ChEBI" id="CHEBI:37565"/>
    </ligand>
</feature>
<evidence type="ECO:0000313" key="11">
    <source>
        <dbReference type="EMBL" id="OAL10222.1"/>
    </source>
</evidence>
<keyword evidence="4 8" id="KW-0547">Nucleotide-binding</keyword>
<evidence type="ECO:0000256" key="9">
    <source>
        <dbReference type="PROSITE-ProRule" id="PRU10134"/>
    </source>
</evidence>
<evidence type="ECO:0000256" key="6">
    <source>
        <dbReference type="ARBA" id="ARBA00022842"/>
    </source>
</evidence>
<organism evidence="11 12">
    <name type="scientific">Candidatus Mycoplasma haematobovis</name>
    <dbReference type="NCBI Taxonomy" id="432608"/>
    <lineage>
        <taxon>Bacteria</taxon>
        <taxon>Bacillati</taxon>
        <taxon>Mycoplasmatota</taxon>
        <taxon>Mollicutes</taxon>
        <taxon>Mycoplasmataceae</taxon>
        <taxon>Mycoplasma</taxon>
    </lineage>
</organism>
<evidence type="ECO:0000256" key="4">
    <source>
        <dbReference type="ARBA" id="ARBA00022741"/>
    </source>
</evidence>
<accession>A0A1A9QCC0</accession>
<evidence type="ECO:0000313" key="12">
    <source>
        <dbReference type="Proteomes" id="UP000077623"/>
    </source>
</evidence>
<feature type="binding site" evidence="8">
    <location>
        <begin position="45"/>
        <end position="47"/>
    </location>
    <ligand>
        <name>GTP</name>
        <dbReference type="ChEBI" id="CHEBI:37565"/>
    </ligand>
</feature>
<dbReference type="CDD" id="cd03108">
    <property type="entry name" value="AdSS"/>
    <property type="match status" value="1"/>
</dbReference>
<dbReference type="PROSITE" id="PS00513">
    <property type="entry name" value="ADENYLOSUCCIN_SYN_2"/>
    <property type="match status" value="1"/>
</dbReference>
<feature type="binding site" evidence="8">
    <location>
        <position position="18"/>
    </location>
    <ligand>
        <name>Mg(2+)</name>
        <dbReference type="ChEBI" id="CHEBI:18420"/>
    </ligand>
</feature>
<dbReference type="GO" id="GO:0046040">
    <property type="term" value="P:IMP metabolic process"/>
    <property type="evidence" value="ECO:0007669"/>
    <property type="project" value="TreeGrafter"/>
</dbReference>
<comment type="subunit">
    <text evidence="1 8">Homodimer.</text>
</comment>
<keyword evidence="5 8" id="KW-0658">Purine biosynthesis</keyword>
<dbReference type="FunFam" id="1.10.300.10:FF:000001">
    <property type="entry name" value="Adenylosuccinate synthetase"/>
    <property type="match status" value="1"/>
</dbReference>
<keyword evidence="6 8" id="KW-0460">Magnesium</keyword>
<evidence type="ECO:0000256" key="7">
    <source>
        <dbReference type="ARBA" id="ARBA00023134"/>
    </source>
</evidence>
<feature type="binding site" evidence="8">
    <location>
        <begin position="298"/>
        <end position="304"/>
    </location>
    <ligand>
        <name>substrate</name>
    </ligand>
</feature>
<feature type="binding site" description="in other chain" evidence="8">
    <location>
        <position position="238"/>
    </location>
    <ligand>
        <name>IMP</name>
        <dbReference type="ChEBI" id="CHEBI:58053"/>
        <note>ligand shared between dimeric partners</note>
    </ligand>
</feature>
<feature type="binding site" description="in other chain" evidence="8">
    <location>
        <position position="302"/>
    </location>
    <ligand>
        <name>IMP</name>
        <dbReference type="ChEBI" id="CHEBI:58053"/>
        <note>ligand shared between dimeric partners</note>
    </ligand>
</feature>
<keyword evidence="8" id="KW-0963">Cytoplasm</keyword>
<dbReference type="EMBL" id="LWUJ01000011">
    <property type="protein sequence ID" value="OAL10222.1"/>
    <property type="molecule type" value="Genomic_DNA"/>
</dbReference>
<protein>
    <recommendedName>
        <fullName evidence="8 10">Adenylosuccinate synthetase</fullName>
        <shortName evidence="8">AMPSase</shortName>
        <shortName evidence="8">AdSS</shortName>
        <ecNumber evidence="8 10">6.3.4.4</ecNumber>
    </recommendedName>
    <alternativeName>
        <fullName evidence="8">IMP--aspartate ligase</fullName>
    </alternativeName>
</protein>
<feature type="active site" evidence="9">
    <location>
        <position position="140"/>
    </location>
</feature>
<dbReference type="GO" id="GO:0005525">
    <property type="term" value="F:GTP binding"/>
    <property type="evidence" value="ECO:0007669"/>
    <property type="project" value="UniProtKB-UniRule"/>
</dbReference>